<keyword evidence="2" id="KW-1185">Reference proteome</keyword>
<sequence length="51" mass="5846">MVAKKMSALRCQVSVKRKNSERLIYDSASRWEVQKIRNGEVPCYNSAVLSD</sequence>
<dbReference type="Proteomes" id="UP001196413">
    <property type="component" value="Unassembled WGS sequence"/>
</dbReference>
<dbReference type="AlphaFoldDB" id="A0AAD5N4H0"/>
<reference evidence="1" key="1">
    <citation type="submission" date="2021-06" db="EMBL/GenBank/DDBJ databases">
        <title>Parelaphostrongylus tenuis whole genome reference sequence.</title>
        <authorList>
            <person name="Garwood T.J."/>
            <person name="Larsen P.A."/>
            <person name="Fountain-Jones N.M."/>
            <person name="Garbe J.R."/>
            <person name="Macchietto M.G."/>
            <person name="Kania S.A."/>
            <person name="Gerhold R.W."/>
            <person name="Richards J.E."/>
            <person name="Wolf T.M."/>
        </authorList>
    </citation>
    <scope>NUCLEOTIDE SEQUENCE</scope>
    <source>
        <strain evidence="1">MNPRO001-30</strain>
        <tissue evidence="1">Meninges</tissue>
    </source>
</reference>
<protein>
    <submittedName>
        <fullName evidence="1">Uncharacterized protein</fullName>
    </submittedName>
</protein>
<evidence type="ECO:0000313" key="1">
    <source>
        <dbReference type="EMBL" id="KAJ1361492.1"/>
    </source>
</evidence>
<gene>
    <name evidence="1" type="ORF">KIN20_020755</name>
</gene>
<evidence type="ECO:0000313" key="2">
    <source>
        <dbReference type="Proteomes" id="UP001196413"/>
    </source>
</evidence>
<accession>A0AAD5N4H0</accession>
<name>A0AAD5N4H0_PARTN</name>
<dbReference type="EMBL" id="JAHQIW010004210">
    <property type="protein sequence ID" value="KAJ1361492.1"/>
    <property type="molecule type" value="Genomic_DNA"/>
</dbReference>
<comment type="caution">
    <text evidence="1">The sequence shown here is derived from an EMBL/GenBank/DDBJ whole genome shotgun (WGS) entry which is preliminary data.</text>
</comment>
<proteinExistence type="predicted"/>
<organism evidence="1 2">
    <name type="scientific">Parelaphostrongylus tenuis</name>
    <name type="common">Meningeal worm</name>
    <dbReference type="NCBI Taxonomy" id="148309"/>
    <lineage>
        <taxon>Eukaryota</taxon>
        <taxon>Metazoa</taxon>
        <taxon>Ecdysozoa</taxon>
        <taxon>Nematoda</taxon>
        <taxon>Chromadorea</taxon>
        <taxon>Rhabditida</taxon>
        <taxon>Rhabditina</taxon>
        <taxon>Rhabditomorpha</taxon>
        <taxon>Strongyloidea</taxon>
        <taxon>Metastrongylidae</taxon>
        <taxon>Parelaphostrongylus</taxon>
    </lineage>
</organism>